<sequence>LLSKKNFPDIDDTPLPKYLNKKSDSNTRNCPISILSHSQTPTHLHFYPHRRAAHARALRSTAMASITLLSLAPAATFLHLPA</sequence>
<name>A0A453IME2_AEGTS</name>
<proteinExistence type="predicted"/>
<reference evidence="3" key="2">
    <citation type="journal article" date="2017" name="Nat. Plants">
        <title>The Aegilops tauschii genome reveals multiple impacts of transposons.</title>
        <authorList>
            <person name="Zhao G."/>
            <person name="Zou C."/>
            <person name="Li K."/>
            <person name="Wang K."/>
            <person name="Li T."/>
            <person name="Gao L."/>
            <person name="Zhang X."/>
            <person name="Wang H."/>
            <person name="Yang Z."/>
            <person name="Liu X."/>
            <person name="Jiang W."/>
            <person name="Mao L."/>
            <person name="Kong X."/>
            <person name="Jiao Y."/>
            <person name="Jia J."/>
        </authorList>
    </citation>
    <scope>NUCLEOTIDE SEQUENCE [LARGE SCALE GENOMIC DNA]</scope>
    <source>
        <strain evidence="3">cv. AL8/78</strain>
    </source>
</reference>
<evidence type="ECO:0000256" key="1">
    <source>
        <dbReference type="SAM" id="MobiDB-lite"/>
    </source>
</evidence>
<evidence type="ECO:0000313" key="2">
    <source>
        <dbReference type="EnsemblPlants" id="AET4Gv20605100.4"/>
    </source>
</evidence>
<accession>A0A453IME2</accession>
<reference evidence="2" key="3">
    <citation type="journal article" date="2017" name="Nature">
        <title>Genome sequence of the progenitor of the wheat D genome Aegilops tauschii.</title>
        <authorList>
            <person name="Luo M.C."/>
            <person name="Gu Y.Q."/>
            <person name="Puiu D."/>
            <person name="Wang H."/>
            <person name="Twardziok S.O."/>
            <person name="Deal K.R."/>
            <person name="Huo N."/>
            <person name="Zhu T."/>
            <person name="Wang L."/>
            <person name="Wang Y."/>
            <person name="McGuire P.E."/>
            <person name="Liu S."/>
            <person name="Long H."/>
            <person name="Ramasamy R.K."/>
            <person name="Rodriguez J.C."/>
            <person name="Van S.L."/>
            <person name="Yuan L."/>
            <person name="Wang Z."/>
            <person name="Xia Z."/>
            <person name="Xiao L."/>
            <person name="Anderson O.D."/>
            <person name="Ouyang S."/>
            <person name="Liang Y."/>
            <person name="Zimin A.V."/>
            <person name="Pertea G."/>
            <person name="Qi P."/>
            <person name="Bennetzen J.L."/>
            <person name="Dai X."/>
            <person name="Dawson M.W."/>
            <person name="Muller H.G."/>
            <person name="Kugler K."/>
            <person name="Rivarola-Duarte L."/>
            <person name="Spannagl M."/>
            <person name="Mayer K.F.X."/>
            <person name="Lu F.H."/>
            <person name="Bevan M.W."/>
            <person name="Leroy P."/>
            <person name="Li P."/>
            <person name="You F.M."/>
            <person name="Sun Q."/>
            <person name="Liu Z."/>
            <person name="Lyons E."/>
            <person name="Wicker T."/>
            <person name="Salzberg S.L."/>
            <person name="Devos K.M."/>
            <person name="Dvorak J."/>
        </authorList>
    </citation>
    <scope>NUCLEOTIDE SEQUENCE [LARGE SCALE GENOMIC DNA]</scope>
    <source>
        <strain evidence="2">cv. AL8/78</strain>
    </source>
</reference>
<keyword evidence="3" id="KW-1185">Reference proteome</keyword>
<reference evidence="3" key="1">
    <citation type="journal article" date="2014" name="Science">
        <title>Ancient hybridizations among the ancestral genomes of bread wheat.</title>
        <authorList>
            <consortium name="International Wheat Genome Sequencing Consortium,"/>
            <person name="Marcussen T."/>
            <person name="Sandve S.R."/>
            <person name="Heier L."/>
            <person name="Spannagl M."/>
            <person name="Pfeifer M."/>
            <person name="Jakobsen K.S."/>
            <person name="Wulff B.B."/>
            <person name="Steuernagel B."/>
            <person name="Mayer K.F."/>
            <person name="Olsen O.A."/>
        </authorList>
    </citation>
    <scope>NUCLEOTIDE SEQUENCE [LARGE SCALE GENOMIC DNA]</scope>
    <source>
        <strain evidence="3">cv. AL8/78</strain>
    </source>
</reference>
<dbReference type="AlphaFoldDB" id="A0A453IME2"/>
<organism evidence="2 3">
    <name type="scientific">Aegilops tauschii subsp. strangulata</name>
    <name type="common">Goatgrass</name>
    <dbReference type="NCBI Taxonomy" id="200361"/>
    <lineage>
        <taxon>Eukaryota</taxon>
        <taxon>Viridiplantae</taxon>
        <taxon>Streptophyta</taxon>
        <taxon>Embryophyta</taxon>
        <taxon>Tracheophyta</taxon>
        <taxon>Spermatophyta</taxon>
        <taxon>Magnoliopsida</taxon>
        <taxon>Liliopsida</taxon>
        <taxon>Poales</taxon>
        <taxon>Poaceae</taxon>
        <taxon>BOP clade</taxon>
        <taxon>Pooideae</taxon>
        <taxon>Triticodae</taxon>
        <taxon>Triticeae</taxon>
        <taxon>Triticinae</taxon>
        <taxon>Aegilops</taxon>
    </lineage>
</organism>
<reference evidence="2" key="5">
    <citation type="journal article" date="2021" name="G3 (Bethesda)">
        <title>Aegilops tauschii genome assembly Aet v5.0 features greater sequence contiguity and improved annotation.</title>
        <authorList>
            <person name="Wang L."/>
            <person name="Zhu T."/>
            <person name="Rodriguez J.C."/>
            <person name="Deal K.R."/>
            <person name="Dubcovsky J."/>
            <person name="McGuire P.E."/>
            <person name="Lux T."/>
            <person name="Spannagl M."/>
            <person name="Mayer K.F.X."/>
            <person name="Baldrich P."/>
            <person name="Meyers B.C."/>
            <person name="Huo N."/>
            <person name="Gu Y.Q."/>
            <person name="Zhou H."/>
            <person name="Devos K.M."/>
            <person name="Bennetzen J.L."/>
            <person name="Unver T."/>
            <person name="Budak H."/>
            <person name="Gulick P.J."/>
            <person name="Galiba G."/>
            <person name="Kalapos B."/>
            <person name="Nelson D.R."/>
            <person name="Li P."/>
            <person name="You F.M."/>
            <person name="Luo M.C."/>
            <person name="Dvorak J."/>
        </authorList>
    </citation>
    <scope>NUCLEOTIDE SEQUENCE [LARGE SCALE GENOMIC DNA]</scope>
    <source>
        <strain evidence="2">cv. AL8/78</strain>
    </source>
</reference>
<dbReference type="Gramene" id="AET4Gv20605100.4">
    <property type="protein sequence ID" value="AET4Gv20605100.4"/>
    <property type="gene ID" value="AET4Gv20605100"/>
</dbReference>
<protein>
    <submittedName>
        <fullName evidence="2">Uncharacterized protein</fullName>
    </submittedName>
</protein>
<feature type="region of interest" description="Disordered" evidence="1">
    <location>
        <begin position="1"/>
        <end position="26"/>
    </location>
</feature>
<dbReference type="EnsemblPlants" id="AET4Gv20605100.4">
    <property type="protein sequence ID" value="AET4Gv20605100.4"/>
    <property type="gene ID" value="AET4Gv20605100"/>
</dbReference>
<evidence type="ECO:0000313" key="3">
    <source>
        <dbReference type="Proteomes" id="UP000015105"/>
    </source>
</evidence>
<reference evidence="2" key="4">
    <citation type="submission" date="2019-03" db="UniProtKB">
        <authorList>
            <consortium name="EnsemblPlants"/>
        </authorList>
    </citation>
    <scope>IDENTIFICATION</scope>
</reference>
<dbReference type="Proteomes" id="UP000015105">
    <property type="component" value="Chromosome 4D"/>
</dbReference>